<feature type="signal peptide" evidence="5">
    <location>
        <begin position="1"/>
        <end position="21"/>
    </location>
</feature>
<evidence type="ECO:0000313" key="6">
    <source>
        <dbReference type="EMBL" id="ALS35045.1"/>
    </source>
</evidence>
<dbReference type="SUPFAM" id="SSF89392">
    <property type="entry name" value="Prokaryotic lipoproteins and lipoprotein localization factors"/>
    <property type="match status" value="1"/>
</dbReference>
<keyword evidence="2" id="KW-0813">Transport</keyword>
<dbReference type="Gene3D" id="2.50.20.10">
    <property type="entry name" value="Lipoprotein localisation LolA/LolB/LppX"/>
    <property type="match status" value="1"/>
</dbReference>
<dbReference type="EMBL" id="CP011035">
    <property type="protein sequence ID" value="ALS35045.1"/>
    <property type="molecule type" value="Genomic_DNA"/>
</dbReference>
<dbReference type="OrthoDB" id="7025041at2"/>
<dbReference type="PANTHER" id="PTHR35869">
    <property type="entry name" value="OUTER-MEMBRANE LIPOPROTEIN CARRIER PROTEIN"/>
    <property type="match status" value="1"/>
</dbReference>
<keyword evidence="3 5" id="KW-0732">Signal</keyword>
<dbReference type="InterPro" id="IPR004564">
    <property type="entry name" value="OM_lipoprot_carrier_LolA-like"/>
</dbReference>
<dbReference type="PATRIC" id="fig|1315283.4.peg.3634"/>
<gene>
    <name evidence="6" type="ORF">PTRA_b0589</name>
</gene>
<evidence type="ECO:0000256" key="3">
    <source>
        <dbReference type="ARBA" id="ARBA00022729"/>
    </source>
</evidence>
<dbReference type="AlphaFoldDB" id="A0A0U2VNZ8"/>
<protein>
    <recommendedName>
        <fullName evidence="8">Outer membrane lipoprotein carrier protein LolA</fullName>
    </recommendedName>
</protein>
<feature type="chain" id="PRO_5006833096" description="Outer membrane lipoprotein carrier protein LolA" evidence="5">
    <location>
        <begin position="22"/>
        <end position="179"/>
    </location>
</feature>
<dbReference type="CDD" id="cd16325">
    <property type="entry name" value="LolA"/>
    <property type="match status" value="1"/>
</dbReference>
<proteinExistence type="predicted"/>
<dbReference type="PANTHER" id="PTHR35869:SF1">
    <property type="entry name" value="OUTER-MEMBRANE LIPOPROTEIN CARRIER PROTEIN"/>
    <property type="match status" value="1"/>
</dbReference>
<dbReference type="Proteomes" id="UP000065261">
    <property type="component" value="Chromosome II"/>
</dbReference>
<dbReference type="RefSeq" id="WP_058375008.1">
    <property type="nucleotide sequence ID" value="NZ_CP011035.1"/>
</dbReference>
<name>A0A0U2VNZ8_9GAMM</name>
<organism evidence="6">
    <name type="scientific">Pseudoalteromonas translucida KMM 520</name>
    <dbReference type="NCBI Taxonomy" id="1315283"/>
    <lineage>
        <taxon>Bacteria</taxon>
        <taxon>Pseudomonadati</taxon>
        <taxon>Pseudomonadota</taxon>
        <taxon>Gammaproteobacteria</taxon>
        <taxon>Alteromonadales</taxon>
        <taxon>Pseudoalteromonadaceae</taxon>
        <taxon>Pseudoalteromonas</taxon>
    </lineage>
</organism>
<sequence>MTMFKLFITSVLLLFCSVLQANTASQVHTALKADTVTGEFKQYKQLAGFASPFVSSGVFSLNTQKLVWQVEQPVKNTLIVENGQVLIENAKGEFVPQPGSEQFVGLLTDLLSVDMSALATRFSIKTQNNCLQLTPKEALLRQLFSHFTLCESNKTVHSIILYEHSGSKTTIEFSYPEQP</sequence>
<evidence type="ECO:0008006" key="8">
    <source>
        <dbReference type="Google" id="ProtNLM"/>
    </source>
</evidence>
<evidence type="ECO:0000256" key="1">
    <source>
        <dbReference type="ARBA" id="ARBA00011245"/>
    </source>
</evidence>
<dbReference type="InterPro" id="IPR029046">
    <property type="entry name" value="LolA/LolB/LppX"/>
</dbReference>
<evidence type="ECO:0000256" key="2">
    <source>
        <dbReference type="ARBA" id="ARBA00022448"/>
    </source>
</evidence>
<accession>A0A0U2VNZ8</accession>
<evidence type="ECO:0000256" key="4">
    <source>
        <dbReference type="ARBA" id="ARBA00022927"/>
    </source>
</evidence>
<keyword evidence="4" id="KW-0653">Protein transport</keyword>
<dbReference type="GO" id="GO:0015031">
    <property type="term" value="P:protein transport"/>
    <property type="evidence" value="ECO:0007669"/>
    <property type="project" value="UniProtKB-KW"/>
</dbReference>
<dbReference type="Pfam" id="PF03548">
    <property type="entry name" value="LolA"/>
    <property type="match status" value="1"/>
</dbReference>
<comment type="subunit">
    <text evidence="1">Monomer.</text>
</comment>
<evidence type="ECO:0000313" key="7">
    <source>
        <dbReference type="Proteomes" id="UP000065261"/>
    </source>
</evidence>
<evidence type="ECO:0000256" key="5">
    <source>
        <dbReference type="SAM" id="SignalP"/>
    </source>
</evidence>
<reference evidence="6 7" key="1">
    <citation type="submission" date="2015-03" db="EMBL/GenBank/DDBJ databases">
        <authorList>
            <person name="Murphy D."/>
        </authorList>
    </citation>
    <scope>NUCLEOTIDE SEQUENCE [LARGE SCALE GENOMIC DNA]</scope>
    <source>
        <strain evidence="6 7">KMM 520</strain>
    </source>
</reference>
<dbReference type="KEGG" id="ptn:PTRA_b0589"/>